<dbReference type="Proteomes" id="UP000283530">
    <property type="component" value="Unassembled WGS sequence"/>
</dbReference>
<evidence type="ECO:0000313" key="4">
    <source>
        <dbReference type="Proteomes" id="UP000283530"/>
    </source>
</evidence>
<dbReference type="AlphaFoldDB" id="A0A443P4L8"/>
<reference evidence="3 4" key="1">
    <citation type="journal article" date="2019" name="Nat. Plants">
        <title>Stout camphor tree genome fills gaps in understanding of flowering plant genome evolution.</title>
        <authorList>
            <person name="Chaw S.M."/>
            <person name="Liu Y.C."/>
            <person name="Wu Y.W."/>
            <person name="Wang H.Y."/>
            <person name="Lin C.I."/>
            <person name="Wu C.S."/>
            <person name="Ke H.M."/>
            <person name="Chang L.Y."/>
            <person name="Hsu C.Y."/>
            <person name="Yang H.T."/>
            <person name="Sudianto E."/>
            <person name="Hsu M.H."/>
            <person name="Wu K.P."/>
            <person name="Wang L.N."/>
            <person name="Leebens-Mack J.H."/>
            <person name="Tsai I.J."/>
        </authorList>
    </citation>
    <scope>NUCLEOTIDE SEQUENCE [LARGE SCALE GENOMIC DNA]</scope>
    <source>
        <strain evidence="4">cv. Chaw 1501</strain>
        <tissue evidence="3">Young leaves</tissue>
    </source>
</reference>
<dbReference type="PROSITE" id="PS51222">
    <property type="entry name" value="DCD"/>
    <property type="match status" value="1"/>
</dbReference>
<evidence type="ECO:0000259" key="2">
    <source>
        <dbReference type="PROSITE" id="PS51222"/>
    </source>
</evidence>
<feature type="region of interest" description="Disordered" evidence="1">
    <location>
        <begin position="607"/>
        <end position="634"/>
    </location>
</feature>
<dbReference type="STRING" id="337451.A0A443P4L8"/>
<dbReference type="EMBL" id="QPKB01000005">
    <property type="protein sequence ID" value="RWR85714.1"/>
    <property type="molecule type" value="Genomic_DNA"/>
</dbReference>
<feature type="domain" description="DCD" evidence="2">
    <location>
        <begin position="14"/>
        <end position="144"/>
    </location>
</feature>
<proteinExistence type="predicted"/>
<protein>
    <submittedName>
        <fullName evidence="3">Development/cell death domain-containing protein</fullName>
    </submittedName>
</protein>
<sequence>MEFGEDNSFAAASSTFYGAIFMSNRATRRECVKKKLFGLPRSQISFVKKIKSGMTLFLFEYEERKLYGVYEATCDGALDIDPCAFTSSGKSFAAQIRVKLISLPAPLPENEFSDAIKDNYYTANKFSFYLSREQVDKLIELFQARPTNIQHSSSWGRRKKAMKQSKEFVVNNNIRVTFKNDTIENDIDMDKDIGPASLVSYPYLHRPNLNPFGCYKTAILDTYDYAMGNGEPSLSLAIPHSSELRVSHPMPSTSRSDGTVNLSGSSHHDHPCYRRAFGFQPKPSSPSLGGTDIRRSIQDITVYPKCSADSVYPSSRKHLFQSHTDSDALDSSDFLSLNVAHNSEEYEHSTVPEDYVPPSLYSTSNSRYFQRKIIHATTIQSTCLEGYESNDRFEPYIPIPRTRSIGVKRIRDPLFPCNPRDDPSHSCKYSYRASSSLRGDHEKTRTWPTAAVPFAETGKLRRFLGSFPFSSTPEYSYEDGNGRLTMHDEESLSTVMCSNFKSDTYDKKASVFSRLSHHVVESAEDNYEPHADSSASRFMNQVPMEKEWKHVPRNAGNMWNAGGNPESMTDMDMSAVDDVNNDEELGDNNEKADDHGIPFLNFKRRSQGRNTASEMKTETCVDAASSGKSKRRKLIRPSFKEEPSWVEGPAKYLNAEGSSPEPCGSHLLDLNKGKGEVELSEAPNREDGKEPGENVFSQELSICPKPATNVKANAGLLLESVIHIPVGDNSSQGNTNGFSTDIGDVSPPSLIGKGETSLQGEGDTNGISEVVIGVQTCPVSQFDSQNDNSFKECSEANVVLSINVESEGKKYEEMKKNEVAPVACACGDSRNEGALQP</sequence>
<dbReference type="OrthoDB" id="1928633at2759"/>
<dbReference type="Pfam" id="PF10539">
    <property type="entry name" value="Dev_Cell_Death"/>
    <property type="match status" value="1"/>
</dbReference>
<accession>A0A443P4L8</accession>
<dbReference type="SMART" id="SM00767">
    <property type="entry name" value="DCD"/>
    <property type="match status" value="1"/>
</dbReference>
<dbReference type="PANTHER" id="PTHR46444:SF9">
    <property type="entry name" value="DCD (DEVELOPMENT AND CELL DEATH) DOMAIN PROTEIN"/>
    <property type="match status" value="1"/>
</dbReference>
<feature type="compositionally biased region" description="Polar residues" evidence="1">
    <location>
        <begin position="250"/>
        <end position="265"/>
    </location>
</feature>
<evidence type="ECO:0000313" key="3">
    <source>
        <dbReference type="EMBL" id="RWR85714.1"/>
    </source>
</evidence>
<name>A0A443P4L8_9MAGN</name>
<dbReference type="InterPro" id="IPR013989">
    <property type="entry name" value="Dev_and_cell_death_domain"/>
</dbReference>
<comment type="caution">
    <text evidence="3">The sequence shown here is derived from an EMBL/GenBank/DDBJ whole genome shotgun (WGS) entry which is preliminary data.</text>
</comment>
<evidence type="ECO:0000256" key="1">
    <source>
        <dbReference type="SAM" id="MobiDB-lite"/>
    </source>
</evidence>
<feature type="region of interest" description="Disordered" evidence="1">
    <location>
        <begin position="245"/>
        <end position="265"/>
    </location>
</feature>
<gene>
    <name evidence="3" type="ORF">CKAN_01458600</name>
</gene>
<organism evidence="3 4">
    <name type="scientific">Cinnamomum micranthum f. kanehirae</name>
    <dbReference type="NCBI Taxonomy" id="337451"/>
    <lineage>
        <taxon>Eukaryota</taxon>
        <taxon>Viridiplantae</taxon>
        <taxon>Streptophyta</taxon>
        <taxon>Embryophyta</taxon>
        <taxon>Tracheophyta</taxon>
        <taxon>Spermatophyta</taxon>
        <taxon>Magnoliopsida</taxon>
        <taxon>Magnoliidae</taxon>
        <taxon>Laurales</taxon>
        <taxon>Lauraceae</taxon>
        <taxon>Cinnamomum</taxon>
    </lineage>
</organism>
<keyword evidence="4" id="KW-1185">Reference proteome</keyword>
<dbReference type="PANTHER" id="PTHR46444">
    <property type="entry name" value="DCD (DEVELOPMENT AND CELL DEATH) DOMAIN PROTEIN-RELATED"/>
    <property type="match status" value="1"/>
</dbReference>